<proteinExistence type="predicted"/>
<reference evidence="1" key="1">
    <citation type="submission" date="2017-05" db="EMBL/GenBank/DDBJ databases">
        <authorList>
            <person name="Song R."/>
            <person name="Chenine A.L."/>
            <person name="Ruprecht R.M."/>
        </authorList>
    </citation>
    <scope>NUCLEOTIDE SEQUENCE</scope>
    <source>
        <strain evidence="1">A64477</strain>
        <plasmid evidence="1">pKP64477b</plasmid>
    </source>
</reference>
<dbReference type="EMBL" id="MF150122">
    <property type="protein sequence ID" value="ASF81510.1"/>
    <property type="molecule type" value="Genomic_DNA"/>
</dbReference>
<sequence length="125" mass="13212">MGLYSSAAQNQSAVASGIRLRTTGLFSPAVHHESAMASGIRLRTTGLFSPAVHHESAVASGIRLRTMGLFLSTMLLKAAGAPRDGLEQGDSSLPRVEQKAVRTSSVKVVHVSCINEKVMIPVKES</sequence>
<dbReference type="AlphaFoldDB" id="A0A218N5Q3"/>
<geneLocation type="plasmid" evidence="1">
    <name>pKP64477b</name>
</geneLocation>
<protein>
    <submittedName>
        <fullName evidence="1">Uncharacterized protein</fullName>
    </submittedName>
</protein>
<name>A0A218N5Q3_KLEPN</name>
<evidence type="ECO:0000313" key="1">
    <source>
        <dbReference type="EMBL" id="ASF81510.1"/>
    </source>
</evidence>
<keyword evidence="1" id="KW-0614">Plasmid</keyword>
<gene>
    <name evidence="1" type="ORF">KP64477b_00182</name>
</gene>
<accession>A0A218N5Q3</accession>
<organism evidence="1">
    <name type="scientific">Klebsiella pneumoniae</name>
    <dbReference type="NCBI Taxonomy" id="573"/>
    <lineage>
        <taxon>Bacteria</taxon>
        <taxon>Pseudomonadati</taxon>
        <taxon>Pseudomonadota</taxon>
        <taxon>Gammaproteobacteria</taxon>
        <taxon>Enterobacterales</taxon>
        <taxon>Enterobacteriaceae</taxon>
        <taxon>Klebsiella/Raoultella group</taxon>
        <taxon>Klebsiella</taxon>
        <taxon>Klebsiella pneumoniae complex</taxon>
    </lineage>
</organism>